<evidence type="ECO:0000256" key="6">
    <source>
        <dbReference type="ARBA" id="ARBA00022989"/>
    </source>
</evidence>
<dbReference type="RefSeq" id="WP_317127688.1">
    <property type="nucleotide sequence ID" value="NZ_QREG01000004.1"/>
</dbReference>
<accession>A0A3D9L7X3</accession>
<evidence type="ECO:0000256" key="4">
    <source>
        <dbReference type="ARBA" id="ARBA00022475"/>
    </source>
</evidence>
<dbReference type="InterPro" id="IPR002549">
    <property type="entry name" value="AI-2E-like"/>
</dbReference>
<comment type="similarity">
    <text evidence="2">Belongs to the autoinducer-2 exporter (AI-2E) (TC 2.A.86) family.</text>
</comment>
<feature type="transmembrane region" description="Helical" evidence="8">
    <location>
        <begin position="241"/>
        <end position="268"/>
    </location>
</feature>
<proteinExistence type="inferred from homology"/>
<dbReference type="PANTHER" id="PTHR21716:SF53">
    <property type="entry name" value="PERMEASE PERM-RELATED"/>
    <property type="match status" value="1"/>
</dbReference>
<feature type="transmembrane region" description="Helical" evidence="8">
    <location>
        <begin position="153"/>
        <end position="176"/>
    </location>
</feature>
<comment type="subcellular location">
    <subcellularLocation>
        <location evidence="1">Cell membrane</location>
        <topology evidence="1">Multi-pass membrane protein</topology>
    </subcellularLocation>
</comment>
<feature type="transmembrane region" description="Helical" evidence="8">
    <location>
        <begin position="62"/>
        <end position="86"/>
    </location>
</feature>
<evidence type="ECO:0000256" key="3">
    <source>
        <dbReference type="ARBA" id="ARBA00022448"/>
    </source>
</evidence>
<feature type="transmembrane region" description="Helical" evidence="8">
    <location>
        <begin position="318"/>
        <end position="344"/>
    </location>
</feature>
<protein>
    <submittedName>
        <fullName evidence="9">Putative PurR-regulated permease PerM</fullName>
    </submittedName>
</protein>
<keyword evidence="6 8" id="KW-1133">Transmembrane helix</keyword>
<evidence type="ECO:0000256" key="2">
    <source>
        <dbReference type="ARBA" id="ARBA00009773"/>
    </source>
</evidence>
<evidence type="ECO:0000313" key="10">
    <source>
        <dbReference type="Proteomes" id="UP000256779"/>
    </source>
</evidence>
<dbReference type="Proteomes" id="UP000256779">
    <property type="component" value="Unassembled WGS sequence"/>
</dbReference>
<keyword evidence="5 8" id="KW-0812">Transmembrane</keyword>
<name>A0A3D9L7X3_MARFU</name>
<dbReference type="Pfam" id="PF01594">
    <property type="entry name" value="AI-2E_transport"/>
    <property type="match status" value="1"/>
</dbReference>
<feature type="transmembrane region" description="Helical" evidence="8">
    <location>
        <begin position="12"/>
        <end position="41"/>
    </location>
</feature>
<gene>
    <name evidence="9" type="ORF">C7460_104241</name>
</gene>
<evidence type="ECO:0000256" key="8">
    <source>
        <dbReference type="SAM" id="Phobius"/>
    </source>
</evidence>
<feature type="transmembrane region" description="Helical" evidence="8">
    <location>
        <begin position="211"/>
        <end position="235"/>
    </location>
</feature>
<organism evidence="9 10">
    <name type="scientific">Marinoscillum furvescens DSM 4134</name>
    <dbReference type="NCBI Taxonomy" id="1122208"/>
    <lineage>
        <taxon>Bacteria</taxon>
        <taxon>Pseudomonadati</taxon>
        <taxon>Bacteroidota</taxon>
        <taxon>Cytophagia</taxon>
        <taxon>Cytophagales</taxon>
        <taxon>Reichenbachiellaceae</taxon>
        <taxon>Marinoscillum</taxon>
    </lineage>
</organism>
<dbReference type="GO" id="GO:0055085">
    <property type="term" value="P:transmembrane transport"/>
    <property type="evidence" value="ECO:0007669"/>
    <property type="project" value="TreeGrafter"/>
</dbReference>
<reference evidence="9 10" key="1">
    <citation type="submission" date="2018-07" db="EMBL/GenBank/DDBJ databases">
        <title>Genomic Encyclopedia of Type Strains, Phase IV (KMG-IV): sequencing the most valuable type-strain genomes for metagenomic binning, comparative biology and taxonomic classification.</title>
        <authorList>
            <person name="Goeker M."/>
        </authorList>
    </citation>
    <scope>NUCLEOTIDE SEQUENCE [LARGE SCALE GENOMIC DNA]</scope>
    <source>
        <strain evidence="9 10">DSM 4134</strain>
    </source>
</reference>
<comment type="caution">
    <text evidence="9">The sequence shown here is derived from an EMBL/GenBank/DDBJ whole genome shotgun (WGS) entry which is preliminary data.</text>
</comment>
<keyword evidence="3" id="KW-0813">Transport</keyword>
<evidence type="ECO:0000256" key="1">
    <source>
        <dbReference type="ARBA" id="ARBA00004651"/>
    </source>
</evidence>
<keyword evidence="7 8" id="KW-0472">Membrane</keyword>
<keyword evidence="4" id="KW-1003">Cell membrane</keyword>
<dbReference type="EMBL" id="QREG01000004">
    <property type="protein sequence ID" value="REE01221.1"/>
    <property type="molecule type" value="Genomic_DNA"/>
</dbReference>
<keyword evidence="10" id="KW-1185">Reference proteome</keyword>
<dbReference type="AlphaFoldDB" id="A0A3D9L7X3"/>
<feature type="transmembrane region" description="Helical" evidence="8">
    <location>
        <begin position="280"/>
        <end position="298"/>
    </location>
</feature>
<evidence type="ECO:0000256" key="7">
    <source>
        <dbReference type="ARBA" id="ARBA00023136"/>
    </source>
</evidence>
<dbReference type="GO" id="GO:0005886">
    <property type="term" value="C:plasma membrane"/>
    <property type="evidence" value="ECO:0007669"/>
    <property type="project" value="UniProtKB-SubCell"/>
</dbReference>
<sequence>MKINRTLTGILTVVILLAVAIWYFSNIFAYITISVVLATVLRPLTNQINRIHVFGGRIPRSLAIVSSYLVVVAVLSLFVVLFIPLISDQIEVLSSLEFNRVFDSLVQPIRWLENFMITNHVTEREPGFMVESVRAGIVSFIQGINFTEILNQLISFTGSFFVGLLAVTFITFFLLYENGIIRRQIISIVPNQYFEVFISALYKIERLLSNFLLGILFQMFSIFSIAGIGLTIVGVNYALTIAVFAAFANLIPYLGPILGGTFGVLVALSTSGDFALTNDTIILIVKVFSVFAVVQATDNIVLQPLIFSKSVKAHPLEIFVIIFVGATIAGIPGMITAIPVYTVVRVSFTEIYAGFNQYKVFKSTN</sequence>
<evidence type="ECO:0000256" key="5">
    <source>
        <dbReference type="ARBA" id="ARBA00022692"/>
    </source>
</evidence>
<evidence type="ECO:0000313" key="9">
    <source>
        <dbReference type="EMBL" id="REE01221.1"/>
    </source>
</evidence>
<dbReference type="PANTHER" id="PTHR21716">
    <property type="entry name" value="TRANSMEMBRANE PROTEIN"/>
    <property type="match status" value="1"/>
</dbReference>